<evidence type="ECO:0000313" key="3">
    <source>
        <dbReference type="Proteomes" id="UP000654075"/>
    </source>
</evidence>
<keyword evidence="1" id="KW-0732">Signal</keyword>
<dbReference type="Proteomes" id="UP000654075">
    <property type="component" value="Unassembled WGS sequence"/>
</dbReference>
<evidence type="ECO:0000256" key="1">
    <source>
        <dbReference type="SAM" id="SignalP"/>
    </source>
</evidence>
<organism evidence="2 3">
    <name type="scientific">Polarella glacialis</name>
    <name type="common">Dinoflagellate</name>
    <dbReference type="NCBI Taxonomy" id="89957"/>
    <lineage>
        <taxon>Eukaryota</taxon>
        <taxon>Sar</taxon>
        <taxon>Alveolata</taxon>
        <taxon>Dinophyceae</taxon>
        <taxon>Suessiales</taxon>
        <taxon>Suessiaceae</taxon>
        <taxon>Polarella</taxon>
    </lineage>
</organism>
<evidence type="ECO:0008006" key="4">
    <source>
        <dbReference type="Google" id="ProtNLM"/>
    </source>
</evidence>
<keyword evidence="3" id="KW-1185">Reference proteome</keyword>
<dbReference type="AlphaFoldDB" id="A0A813HFH7"/>
<sequence>MAPALLKLMVLASALVAAEMGSREPSDSAERCLSEDEVEDSEERLVSIMQTELLQKEVRRFKASDKFPMRTDAVGEDEATLVAGELAEQELLAQLIRKEESLASISKDIQSNKVAVHEIMSSPHKQLSAQAQAPSSGPVDCEKYPMFCDPKVNCSQNPLTEDDRKAIGKQLATADGHVNYRTWCLAYPMYATSVQNCIVEGDVKGYAQSMFEAQKKLKLLDADAIYCFSAGHCNKTEVTDSTSLASTTEAECDSRYGHKQWTSVGWTDFMAVLARALDVGKTHQIPKEWKVTGWSSLVKLARHEADISAMTACAMGNYLCDLSTATQTTARIRNTENVSATFRGFTQMSGRAASDSQVCQCLALFRRLLMQQRWVRLRPLRFFWCFRSRCFFYDLIFPCRIFRDLFPHFSFFSVVPELQWT</sequence>
<dbReference type="EMBL" id="CAJNNV010031491">
    <property type="protein sequence ID" value="CAE8636431.1"/>
    <property type="molecule type" value="Genomic_DNA"/>
</dbReference>
<comment type="caution">
    <text evidence="2">The sequence shown here is derived from an EMBL/GenBank/DDBJ whole genome shotgun (WGS) entry which is preliminary data.</text>
</comment>
<name>A0A813HFH7_POLGL</name>
<proteinExistence type="predicted"/>
<protein>
    <recommendedName>
        <fullName evidence="4">Phospholipase B-like</fullName>
    </recommendedName>
</protein>
<feature type="chain" id="PRO_5032647534" description="Phospholipase B-like" evidence="1">
    <location>
        <begin position="19"/>
        <end position="421"/>
    </location>
</feature>
<reference evidence="2" key="1">
    <citation type="submission" date="2021-02" db="EMBL/GenBank/DDBJ databases">
        <authorList>
            <person name="Dougan E. K."/>
            <person name="Rhodes N."/>
            <person name="Thang M."/>
            <person name="Chan C."/>
        </authorList>
    </citation>
    <scope>NUCLEOTIDE SEQUENCE</scope>
</reference>
<evidence type="ECO:0000313" key="2">
    <source>
        <dbReference type="EMBL" id="CAE8636431.1"/>
    </source>
</evidence>
<gene>
    <name evidence="2" type="ORF">PGLA1383_LOCUS51891</name>
</gene>
<accession>A0A813HFH7</accession>
<feature type="signal peptide" evidence="1">
    <location>
        <begin position="1"/>
        <end position="18"/>
    </location>
</feature>